<accession>A0A927MID0</accession>
<protein>
    <submittedName>
        <fullName evidence="3">Gas vesicle protein</fullName>
    </submittedName>
</protein>
<dbReference type="RefSeq" id="WP_192598136.1">
    <property type="nucleotide sequence ID" value="NZ_JADBEL010000005.1"/>
</dbReference>
<name>A0A927MID0_9BACL</name>
<sequence length="248" mass="26811">MNEDRKITPNYNNPQCNHEYNAGNKQYENSYGEPSYLPANYDYQAYTDSFYEDNKGSGAGSFLFGALVGGVIGAAAALFLAPKSGSEMREDLTAQAIQLKDKSIELSTVAKEKAVEFTSVAKVKTGELSKSIQEQSGQLVEKVKSMKPKNSVPMDDGTASSEGEEAMDFIESATLKIGDTLEKGTEMVTSTAEALKKAVVEQTEGTAKNSNKSQTTGNSSVSYDNSENIGKNKITNQNFVSKINDDKK</sequence>
<keyword evidence="2" id="KW-0812">Transmembrane</keyword>
<evidence type="ECO:0000313" key="3">
    <source>
        <dbReference type="EMBL" id="MBE1554361.1"/>
    </source>
</evidence>
<feature type="compositionally biased region" description="Polar residues" evidence="1">
    <location>
        <begin position="9"/>
        <end position="23"/>
    </location>
</feature>
<keyword evidence="2" id="KW-1133">Transmembrane helix</keyword>
<evidence type="ECO:0000256" key="2">
    <source>
        <dbReference type="SAM" id="Phobius"/>
    </source>
</evidence>
<dbReference type="EMBL" id="JADBEL010000005">
    <property type="protein sequence ID" value="MBE1554361.1"/>
    <property type="molecule type" value="Genomic_DNA"/>
</dbReference>
<feature type="compositionally biased region" description="Polar residues" evidence="1">
    <location>
        <begin position="203"/>
        <end position="241"/>
    </location>
</feature>
<dbReference type="PANTHER" id="PTHR35792:SF1">
    <property type="entry name" value="SLL0268 PROTEIN"/>
    <property type="match status" value="1"/>
</dbReference>
<feature type="transmembrane region" description="Helical" evidence="2">
    <location>
        <begin position="59"/>
        <end position="81"/>
    </location>
</feature>
<evidence type="ECO:0000256" key="1">
    <source>
        <dbReference type="SAM" id="MobiDB-lite"/>
    </source>
</evidence>
<comment type="caution">
    <text evidence="3">The sequence shown here is derived from an EMBL/GenBank/DDBJ whole genome shotgun (WGS) entry which is preliminary data.</text>
</comment>
<dbReference type="InterPro" id="IPR052928">
    <property type="entry name" value="Desiccation-related_membrane"/>
</dbReference>
<feature type="region of interest" description="Disordered" evidence="1">
    <location>
        <begin position="202"/>
        <end position="248"/>
    </location>
</feature>
<dbReference type="AlphaFoldDB" id="A0A927MID0"/>
<reference evidence="3" key="1">
    <citation type="submission" date="2020-10" db="EMBL/GenBank/DDBJ databases">
        <title>Genomic Encyclopedia of Type Strains, Phase IV (KMG-IV): sequencing the most valuable type-strain genomes for metagenomic binning, comparative biology and taxonomic classification.</title>
        <authorList>
            <person name="Goeker M."/>
        </authorList>
    </citation>
    <scope>NUCLEOTIDE SEQUENCE</scope>
    <source>
        <strain evidence="3">DSM 13886</strain>
    </source>
</reference>
<dbReference type="InterPro" id="IPR024623">
    <property type="entry name" value="YtxH"/>
</dbReference>
<keyword evidence="4" id="KW-1185">Reference proteome</keyword>
<feature type="region of interest" description="Disordered" evidence="1">
    <location>
        <begin position="1"/>
        <end position="23"/>
    </location>
</feature>
<dbReference type="PANTHER" id="PTHR35792">
    <property type="entry name" value="GENERAL STRESS PROTEIN"/>
    <property type="match status" value="1"/>
</dbReference>
<keyword evidence="2" id="KW-0472">Membrane</keyword>
<dbReference type="Proteomes" id="UP000658225">
    <property type="component" value="Unassembled WGS sequence"/>
</dbReference>
<gene>
    <name evidence="3" type="ORF">H4683_001436</name>
</gene>
<feature type="region of interest" description="Disordered" evidence="1">
    <location>
        <begin position="139"/>
        <end position="163"/>
    </location>
</feature>
<dbReference type="Pfam" id="PF12732">
    <property type="entry name" value="YtxH"/>
    <property type="match status" value="1"/>
</dbReference>
<evidence type="ECO:0000313" key="4">
    <source>
        <dbReference type="Proteomes" id="UP000658225"/>
    </source>
</evidence>
<organism evidence="3 4">
    <name type="scientific">Sporosarcina limicola</name>
    <dbReference type="NCBI Taxonomy" id="34101"/>
    <lineage>
        <taxon>Bacteria</taxon>
        <taxon>Bacillati</taxon>
        <taxon>Bacillota</taxon>
        <taxon>Bacilli</taxon>
        <taxon>Bacillales</taxon>
        <taxon>Caryophanaceae</taxon>
        <taxon>Sporosarcina</taxon>
    </lineage>
</organism>
<proteinExistence type="predicted"/>